<reference evidence="1 2" key="1">
    <citation type="journal article" date="2005" name="Genome Res.">
        <title>Living with two extremes: conclusions from the genome sequence of Natronomonas pharaonis.</title>
        <authorList>
            <person name="Falb M."/>
            <person name="Pfeiffer F."/>
            <person name="Palm P."/>
            <person name="Rodewald K."/>
            <person name="Hickmann V."/>
            <person name="Tittor J."/>
            <person name="Oesterhelt D."/>
        </authorList>
    </citation>
    <scope>NUCLEOTIDE SEQUENCE [LARGE SCALE GENOMIC DNA]</scope>
    <source>
        <strain evidence="2">ATCC 35678 / DSM 2160 / CIP 103997 / JCM 8858 / NBRC 14720 / NCIMB 2260 / Gabara</strain>
    </source>
</reference>
<dbReference type="GeneID" id="54763307"/>
<name>A0A1U7EU48_NATPD</name>
<gene>
    <name evidence="1" type="ordered locus">NP_0724A</name>
</gene>
<dbReference type="EnsemblBacteria" id="CAI48453">
    <property type="protein sequence ID" value="CAI48453"/>
    <property type="gene ID" value="NP_0724A"/>
</dbReference>
<dbReference type="KEGG" id="nph:NP_0724A"/>
<dbReference type="eggNOG" id="arCOG06349">
    <property type="taxonomic scope" value="Archaea"/>
</dbReference>
<dbReference type="Proteomes" id="UP000002698">
    <property type="component" value="Chromosome"/>
</dbReference>
<proteinExistence type="predicted"/>
<dbReference type="EMBL" id="CR936257">
    <property type="protein sequence ID" value="CAI48453.1"/>
    <property type="molecule type" value="Genomic_DNA"/>
</dbReference>
<protein>
    <submittedName>
        <fullName evidence="1">Uncharacterized protein</fullName>
    </submittedName>
</protein>
<dbReference type="RefSeq" id="WP_011322089.1">
    <property type="nucleotide sequence ID" value="NC_007426.1"/>
</dbReference>
<keyword evidence="2" id="KW-1185">Reference proteome</keyword>
<dbReference type="OrthoDB" id="260547at2157"/>
<organism evidence="1 2">
    <name type="scientific">Natronomonas pharaonis (strain ATCC 35678 / DSM 2160 / CIP 103997 / JCM 8858 / NBRC 14720 / NCIMB 2260 / Gabara)</name>
    <name type="common">Halobacterium pharaonis</name>
    <dbReference type="NCBI Taxonomy" id="348780"/>
    <lineage>
        <taxon>Archaea</taxon>
        <taxon>Methanobacteriati</taxon>
        <taxon>Methanobacteriota</taxon>
        <taxon>Stenosarchaea group</taxon>
        <taxon>Halobacteria</taxon>
        <taxon>Halobacteriales</taxon>
        <taxon>Natronomonadaceae</taxon>
        <taxon>Natronomonas</taxon>
    </lineage>
</organism>
<dbReference type="HOGENOM" id="CLU_2985595_0_0_2"/>
<evidence type="ECO:0000313" key="1">
    <source>
        <dbReference type="EMBL" id="CAI48453.1"/>
    </source>
</evidence>
<dbReference type="Pfam" id="PF20542">
    <property type="entry name" value="DUF6757"/>
    <property type="match status" value="1"/>
</dbReference>
<dbReference type="STRING" id="348780.NP_0724A"/>
<evidence type="ECO:0000313" key="2">
    <source>
        <dbReference type="Proteomes" id="UP000002698"/>
    </source>
</evidence>
<accession>A0A1U7EU48</accession>
<dbReference type="InterPro" id="IPR046645">
    <property type="entry name" value="DUF6757"/>
</dbReference>
<dbReference type="AlphaFoldDB" id="A0A1U7EU48"/>
<sequence>MQCHYCDEEAAVAVEKDHVKVGLCKPHLRERMDELSDSEWVEEFQSQIDDALE</sequence>